<evidence type="ECO:0000259" key="5">
    <source>
        <dbReference type="PROSITE" id="PS50901"/>
    </source>
</evidence>
<dbReference type="GO" id="GO:0003677">
    <property type="term" value="F:DNA binding"/>
    <property type="evidence" value="ECO:0007669"/>
    <property type="project" value="InterPro"/>
</dbReference>
<accession>A0A1X1GNZ6</accession>
<evidence type="ECO:0000256" key="1">
    <source>
        <dbReference type="ARBA" id="ARBA00022741"/>
    </source>
</evidence>
<evidence type="ECO:0000313" key="6">
    <source>
        <dbReference type="EMBL" id="ORO71096.1"/>
    </source>
</evidence>
<keyword evidence="2 3" id="KW-0067">ATP-binding</keyword>
<keyword evidence="4" id="KW-0812">Transmembrane</keyword>
<evidence type="ECO:0000256" key="2">
    <source>
        <dbReference type="ARBA" id="ARBA00022840"/>
    </source>
</evidence>
<dbReference type="SUPFAM" id="SSF52540">
    <property type="entry name" value="P-loop containing nucleoside triphosphate hydrolases"/>
    <property type="match status" value="1"/>
</dbReference>
<feature type="transmembrane region" description="Helical" evidence="4">
    <location>
        <begin position="46"/>
        <end position="65"/>
    </location>
</feature>
<feature type="binding site" evidence="3">
    <location>
        <begin position="204"/>
        <end position="211"/>
    </location>
    <ligand>
        <name>ATP</name>
        <dbReference type="ChEBI" id="CHEBI:30616"/>
    </ligand>
</feature>
<dbReference type="EMBL" id="NCUT01000029">
    <property type="protein sequence ID" value="ORO71096.1"/>
    <property type="molecule type" value="Genomic_DNA"/>
</dbReference>
<protein>
    <recommendedName>
        <fullName evidence="5">FtsK domain-containing protein</fullName>
    </recommendedName>
</protein>
<dbReference type="Pfam" id="PF01580">
    <property type="entry name" value="FtsK_SpoIIIE"/>
    <property type="match status" value="1"/>
</dbReference>
<dbReference type="InterPro" id="IPR050206">
    <property type="entry name" value="FtsK/SpoIIIE/SftA"/>
</dbReference>
<dbReference type="PANTHER" id="PTHR22683">
    <property type="entry name" value="SPORULATION PROTEIN RELATED"/>
    <property type="match status" value="1"/>
</dbReference>
<sequence length="423" mass="48913">MKRVSINWVFPFWASRIIFLLFIIVVLSIDLYLLPLFNFRLSINHIFIIYSLETVLGSLFVFGQFNRSKYLNQKKLFKFIKLNQLYITQITETKEKKYIETLEMEWIDNKKNTSTFTIRVYNIGGLLSHKVNDLGSKLEAFLGKKLISNEKQLTYTDYTFELIKDERLKVSDLNLEKDRNSTEIQLTKKISYDISKVPNGLTVGTTGSGKSMFLNYKLLQYASMGADIYICDPKNADLSLLRYVSGFPEENVAVTSNQICKILRVVNFQMMNRYDKYFSSQESFGKDFTDFGLKPIVVFIDELTAFVKVSDKKIAEEAMSYIFNLVMMGRQVGILIEVCLQRPDANIIDGAIRDQLGCRVALGNLSEDGYRMVFGSNFKDYKSIEIKGGGHVQIDGEMTLPAYFETPFFDKKFDFLKELEKYY</sequence>
<evidence type="ECO:0000313" key="7">
    <source>
        <dbReference type="Proteomes" id="UP000193160"/>
    </source>
</evidence>
<reference evidence="6 7" key="1">
    <citation type="journal article" date="2016" name="Eur. J. Clin. Microbiol. Infect. Dis.">
        <title>Whole genome sequencing as a tool for phylogenetic analysis of clinical strains of Mitis group streptococci.</title>
        <authorList>
            <person name="Rasmussen L.H."/>
            <person name="Dargis R."/>
            <person name="Hojholt K."/>
            <person name="Christensen J.J."/>
            <person name="Skovgaard O."/>
            <person name="Justesen U.S."/>
            <person name="Rosenvinge F.S."/>
            <person name="Moser C."/>
            <person name="Lukjancenko O."/>
            <person name="Rasmussen S."/>
            <person name="Nielsen X.C."/>
        </authorList>
    </citation>
    <scope>NUCLEOTIDE SEQUENCE [LARGE SCALE GENOMIC DNA]</scope>
    <source>
        <strain evidence="6 7">B_007274_11</strain>
    </source>
</reference>
<dbReference type="Gene3D" id="3.40.50.300">
    <property type="entry name" value="P-loop containing nucleotide triphosphate hydrolases"/>
    <property type="match status" value="1"/>
</dbReference>
<keyword evidence="7" id="KW-1185">Reference proteome</keyword>
<dbReference type="PROSITE" id="PS50901">
    <property type="entry name" value="FTSK"/>
    <property type="match status" value="1"/>
</dbReference>
<dbReference type="GO" id="GO:0005524">
    <property type="term" value="F:ATP binding"/>
    <property type="evidence" value="ECO:0007669"/>
    <property type="project" value="UniProtKB-UniRule"/>
</dbReference>
<keyword evidence="4" id="KW-0472">Membrane</keyword>
<gene>
    <name evidence="6" type="ORF">B7712_07790</name>
</gene>
<dbReference type="AlphaFoldDB" id="A0A1X1GNZ6"/>
<dbReference type="PANTHER" id="PTHR22683:SF47">
    <property type="entry name" value="FTSK DOMAIN-CONTAINING PROTEIN YDCQ"/>
    <property type="match status" value="1"/>
</dbReference>
<comment type="caution">
    <text evidence="6">The sequence shown here is derived from an EMBL/GenBank/DDBJ whole genome shotgun (WGS) entry which is preliminary data.</text>
</comment>
<feature type="transmembrane region" description="Helical" evidence="4">
    <location>
        <begin position="12"/>
        <end position="34"/>
    </location>
</feature>
<name>A0A1X1GNZ6_STROR</name>
<dbReference type="InterPro" id="IPR002543">
    <property type="entry name" value="FtsK_dom"/>
</dbReference>
<dbReference type="RefSeq" id="WP_084849815.1">
    <property type="nucleotide sequence ID" value="NZ_NCUI01000024.1"/>
</dbReference>
<organism evidence="6 7">
    <name type="scientific">Streptococcus oralis subsp. oralis</name>
    <dbReference type="NCBI Taxonomy" id="1891914"/>
    <lineage>
        <taxon>Bacteria</taxon>
        <taxon>Bacillati</taxon>
        <taxon>Bacillota</taxon>
        <taxon>Bacilli</taxon>
        <taxon>Lactobacillales</taxon>
        <taxon>Streptococcaceae</taxon>
        <taxon>Streptococcus</taxon>
    </lineage>
</organism>
<evidence type="ECO:0000256" key="3">
    <source>
        <dbReference type="PROSITE-ProRule" id="PRU00289"/>
    </source>
</evidence>
<evidence type="ECO:0000256" key="4">
    <source>
        <dbReference type="SAM" id="Phobius"/>
    </source>
</evidence>
<keyword evidence="4" id="KW-1133">Transmembrane helix</keyword>
<keyword evidence="1 3" id="KW-0547">Nucleotide-binding</keyword>
<feature type="domain" description="FtsK" evidence="5">
    <location>
        <begin position="187"/>
        <end position="371"/>
    </location>
</feature>
<proteinExistence type="predicted"/>
<dbReference type="InterPro" id="IPR027417">
    <property type="entry name" value="P-loop_NTPase"/>
</dbReference>
<dbReference type="Proteomes" id="UP000193160">
    <property type="component" value="Unassembled WGS sequence"/>
</dbReference>